<comment type="caution">
    <text evidence="2">The sequence shown here is derived from an EMBL/GenBank/DDBJ whole genome shotgun (WGS) entry which is preliminary data.</text>
</comment>
<dbReference type="AlphaFoldDB" id="A0A9J5W665"/>
<evidence type="ECO:0000313" key="3">
    <source>
        <dbReference type="Proteomes" id="UP000824120"/>
    </source>
</evidence>
<reference evidence="2 3" key="1">
    <citation type="submission" date="2020-09" db="EMBL/GenBank/DDBJ databases">
        <title>De no assembly of potato wild relative species, Solanum commersonii.</title>
        <authorList>
            <person name="Cho K."/>
        </authorList>
    </citation>
    <scope>NUCLEOTIDE SEQUENCE [LARGE SCALE GENOMIC DNA]</scope>
    <source>
        <strain evidence="2">LZ3.2</strain>
        <tissue evidence="2">Leaf</tissue>
    </source>
</reference>
<feature type="compositionally biased region" description="Basic and acidic residues" evidence="1">
    <location>
        <begin position="1"/>
        <end position="10"/>
    </location>
</feature>
<sequence length="128" mass="14787">MLNFDLEKSETGYSSQEKSSTSEDLKAFQQEEYMSLEDECLPCQQGLECDKEREEYNLYKIYIQFKELSINVIDNDKVIELLQSIKDTNIRAPIIDKIGSTSTPEHCIKEEIPTKERSLSAPLLLFVI</sequence>
<organism evidence="2 3">
    <name type="scientific">Solanum commersonii</name>
    <name type="common">Commerson's wild potato</name>
    <name type="synonym">Commerson's nightshade</name>
    <dbReference type="NCBI Taxonomy" id="4109"/>
    <lineage>
        <taxon>Eukaryota</taxon>
        <taxon>Viridiplantae</taxon>
        <taxon>Streptophyta</taxon>
        <taxon>Embryophyta</taxon>
        <taxon>Tracheophyta</taxon>
        <taxon>Spermatophyta</taxon>
        <taxon>Magnoliopsida</taxon>
        <taxon>eudicotyledons</taxon>
        <taxon>Gunneridae</taxon>
        <taxon>Pentapetalae</taxon>
        <taxon>asterids</taxon>
        <taxon>lamiids</taxon>
        <taxon>Solanales</taxon>
        <taxon>Solanaceae</taxon>
        <taxon>Solanoideae</taxon>
        <taxon>Solaneae</taxon>
        <taxon>Solanum</taxon>
    </lineage>
</organism>
<accession>A0A9J5W665</accession>
<keyword evidence="3" id="KW-1185">Reference proteome</keyword>
<feature type="region of interest" description="Disordered" evidence="1">
    <location>
        <begin position="1"/>
        <end position="25"/>
    </location>
</feature>
<name>A0A9J5W665_SOLCO</name>
<evidence type="ECO:0000256" key="1">
    <source>
        <dbReference type="SAM" id="MobiDB-lite"/>
    </source>
</evidence>
<evidence type="ECO:0000313" key="2">
    <source>
        <dbReference type="EMBL" id="KAG5570732.1"/>
    </source>
</evidence>
<proteinExistence type="predicted"/>
<dbReference type="EMBL" id="JACXVP010000012">
    <property type="protein sequence ID" value="KAG5570732.1"/>
    <property type="molecule type" value="Genomic_DNA"/>
</dbReference>
<dbReference type="Proteomes" id="UP000824120">
    <property type="component" value="Chromosome 12"/>
</dbReference>
<protein>
    <submittedName>
        <fullName evidence="2">Uncharacterized protein</fullName>
    </submittedName>
</protein>
<gene>
    <name evidence="2" type="ORF">H5410_060498</name>
</gene>